<protein>
    <submittedName>
        <fullName evidence="5">Type II toxin-antitoxin system HipA family toxin</fullName>
    </submittedName>
</protein>
<evidence type="ECO:0000313" key="6">
    <source>
        <dbReference type="Proteomes" id="UP001596111"/>
    </source>
</evidence>
<accession>A0ABW0SY24</accession>
<feature type="domain" description="HipA-like C-terminal" evidence="4">
    <location>
        <begin position="184"/>
        <end position="393"/>
    </location>
</feature>
<dbReference type="RefSeq" id="WP_377327222.1">
    <property type="nucleotide sequence ID" value="NZ_JBHSNG010000011.1"/>
</dbReference>
<organism evidence="5 6">
    <name type="scientific">Rhodanobacter terrae</name>
    <dbReference type="NCBI Taxonomy" id="418647"/>
    <lineage>
        <taxon>Bacteria</taxon>
        <taxon>Pseudomonadati</taxon>
        <taxon>Pseudomonadota</taxon>
        <taxon>Gammaproteobacteria</taxon>
        <taxon>Lysobacterales</taxon>
        <taxon>Rhodanobacteraceae</taxon>
        <taxon>Rhodanobacter</taxon>
    </lineage>
</organism>
<evidence type="ECO:0000259" key="4">
    <source>
        <dbReference type="Pfam" id="PF07804"/>
    </source>
</evidence>
<dbReference type="InterPro" id="IPR052028">
    <property type="entry name" value="HipA_Ser/Thr_kinase"/>
</dbReference>
<evidence type="ECO:0000256" key="1">
    <source>
        <dbReference type="ARBA" id="ARBA00010164"/>
    </source>
</evidence>
<comment type="caution">
    <text evidence="5">The sequence shown here is derived from an EMBL/GenBank/DDBJ whole genome shotgun (WGS) entry which is preliminary data.</text>
</comment>
<sequence>MNGLEIWIDDESLGGSAFVGHLSKTASRTGDTISFEYTPDWLVSAGPVAGFPLDHELYFGAGQQYARAGANELSGAFQDCSPDRWGKRLMDRREAIEAREEGRKVRNLRAWDYLVGVNDESRMGALRLVDPESGRYVDDRTLSAPPITELRQLEGIAAQVERGDADLSDEMVRWIKQIVAPGASLGGARPKASFRDQAGQLWLAKFPSNDDRVDVGLWEFLTYQLSLDAGIDMPEARLMQFSDRGHTYAVQRFDRTPNSRRMFSSAMTQLDVTESEGHSYLDLVQVIETSGTSTQIARDLEQLFRRVLFNILIGNRDDHLRNHGFMRAGDGWQLSPAFDVNPNPDKDHHVLAIDDRDPSPDSSLLLATADYYRLSKKAVSAVTEHVRAAVRGWEKRARALGAPLSETALMQAVIDPDR</sequence>
<dbReference type="Proteomes" id="UP001596111">
    <property type="component" value="Unassembled WGS sequence"/>
</dbReference>
<dbReference type="PANTHER" id="PTHR37419">
    <property type="entry name" value="SERINE/THREONINE-PROTEIN KINASE TOXIN HIPA"/>
    <property type="match status" value="1"/>
</dbReference>
<dbReference type="Pfam" id="PF07804">
    <property type="entry name" value="HipA_C"/>
    <property type="match status" value="1"/>
</dbReference>
<evidence type="ECO:0000313" key="5">
    <source>
        <dbReference type="EMBL" id="MFC5581767.1"/>
    </source>
</evidence>
<dbReference type="EMBL" id="JBHSNG010000011">
    <property type="protein sequence ID" value="MFC5581767.1"/>
    <property type="molecule type" value="Genomic_DNA"/>
</dbReference>
<gene>
    <name evidence="5" type="ORF">ACFPPB_11650</name>
</gene>
<evidence type="ECO:0000256" key="2">
    <source>
        <dbReference type="ARBA" id="ARBA00022679"/>
    </source>
</evidence>
<keyword evidence="2" id="KW-0808">Transferase</keyword>
<name>A0ABW0SY24_9GAMM</name>
<dbReference type="InterPro" id="IPR012893">
    <property type="entry name" value="HipA-like_C"/>
</dbReference>
<reference evidence="6" key="1">
    <citation type="journal article" date="2019" name="Int. J. Syst. Evol. Microbiol.">
        <title>The Global Catalogue of Microorganisms (GCM) 10K type strain sequencing project: providing services to taxonomists for standard genome sequencing and annotation.</title>
        <authorList>
            <consortium name="The Broad Institute Genomics Platform"/>
            <consortium name="The Broad Institute Genome Sequencing Center for Infectious Disease"/>
            <person name="Wu L."/>
            <person name="Ma J."/>
        </authorList>
    </citation>
    <scope>NUCLEOTIDE SEQUENCE [LARGE SCALE GENOMIC DNA]</scope>
    <source>
        <strain evidence="6">CGMCC 1.13587</strain>
    </source>
</reference>
<keyword evidence="3" id="KW-0418">Kinase</keyword>
<evidence type="ECO:0000256" key="3">
    <source>
        <dbReference type="ARBA" id="ARBA00022777"/>
    </source>
</evidence>
<proteinExistence type="inferred from homology"/>
<keyword evidence="6" id="KW-1185">Reference proteome</keyword>
<dbReference type="PANTHER" id="PTHR37419:SF8">
    <property type="entry name" value="TOXIN YJJJ"/>
    <property type="match status" value="1"/>
</dbReference>
<dbReference type="Gene3D" id="1.10.1070.20">
    <property type="match status" value="1"/>
</dbReference>
<comment type="similarity">
    <text evidence="1">Belongs to the HipA Ser/Thr kinase family.</text>
</comment>